<evidence type="ECO:0000313" key="2">
    <source>
        <dbReference type="Proteomes" id="UP000307380"/>
    </source>
</evidence>
<accession>A0A4S4FXB4</accession>
<organism evidence="1 2">
    <name type="scientific">Orlajensenia flava</name>
    <dbReference type="NCBI Taxonomy" id="2565934"/>
    <lineage>
        <taxon>Bacteria</taxon>
        <taxon>Bacillati</taxon>
        <taxon>Actinomycetota</taxon>
        <taxon>Actinomycetes</taxon>
        <taxon>Micrococcales</taxon>
        <taxon>Microbacteriaceae</taxon>
        <taxon>Orlajensenia</taxon>
    </lineage>
</organism>
<sequence>MQYTDGRHLSGKTVPLCAVLLKPVHRCPAPRGETTEVVDAHPSPGSGVGVESSVASLLLAGSAHESVVAERAQVEDEAMAHVASSRASRASSTLPGRNDLDVGDDVVFAAEVEQILGVMVSAASG</sequence>
<evidence type="ECO:0000313" key="1">
    <source>
        <dbReference type="EMBL" id="THG34306.1"/>
    </source>
</evidence>
<comment type="caution">
    <text evidence="1">The sequence shown here is derived from an EMBL/GenBank/DDBJ whole genome shotgun (WGS) entry which is preliminary data.</text>
</comment>
<protein>
    <submittedName>
        <fullName evidence="1">Uncharacterized protein</fullName>
    </submittedName>
</protein>
<dbReference type="AlphaFoldDB" id="A0A4S4FXB4"/>
<dbReference type="Proteomes" id="UP000307380">
    <property type="component" value="Unassembled WGS sequence"/>
</dbReference>
<proteinExistence type="predicted"/>
<name>A0A4S4FXB4_9MICO</name>
<reference evidence="1 2" key="1">
    <citation type="submission" date="2019-04" db="EMBL/GenBank/DDBJ databases">
        <authorList>
            <person name="Jiang L."/>
        </authorList>
    </citation>
    <scope>NUCLEOTIDE SEQUENCE [LARGE SCALE GENOMIC DNA]</scope>
    <source>
        <strain evidence="1 2">YIM 131861</strain>
    </source>
</reference>
<dbReference type="EMBL" id="SSSN01000005">
    <property type="protein sequence ID" value="THG34306.1"/>
    <property type="molecule type" value="Genomic_DNA"/>
</dbReference>
<keyword evidence="2" id="KW-1185">Reference proteome</keyword>
<gene>
    <name evidence="1" type="ORF">E6C70_08445</name>
</gene>
<dbReference type="RefSeq" id="WP_136424104.1">
    <property type="nucleotide sequence ID" value="NZ_SSSN01000005.1"/>
</dbReference>